<dbReference type="SUPFAM" id="SSF53850">
    <property type="entry name" value="Periplasmic binding protein-like II"/>
    <property type="match status" value="1"/>
</dbReference>
<comment type="caution">
    <text evidence="11">The sequence shown here is derived from an EMBL/GenBank/DDBJ whole genome shotgun (WGS) entry which is preliminary data.</text>
</comment>
<evidence type="ECO:0000256" key="1">
    <source>
        <dbReference type="ARBA" id="ARBA00004651"/>
    </source>
</evidence>
<evidence type="ECO:0000256" key="5">
    <source>
        <dbReference type="ARBA" id="ARBA00023136"/>
    </source>
</evidence>
<keyword evidence="6" id="KW-0675">Receptor</keyword>
<evidence type="ECO:0000313" key="12">
    <source>
        <dbReference type="Proteomes" id="UP001148838"/>
    </source>
</evidence>
<keyword evidence="2" id="KW-1003">Cell membrane</keyword>
<dbReference type="PANTHER" id="PTHR42643">
    <property type="entry name" value="IONOTROPIC RECEPTOR 20A-RELATED"/>
    <property type="match status" value="1"/>
</dbReference>
<comment type="subcellular location">
    <subcellularLocation>
        <location evidence="1">Cell membrane</location>
        <topology evidence="1">Multi-pass membrane protein</topology>
    </subcellularLocation>
</comment>
<dbReference type="EMBL" id="JAJSOF020000029">
    <property type="protein sequence ID" value="KAJ4432605.1"/>
    <property type="molecule type" value="Genomic_DNA"/>
</dbReference>
<evidence type="ECO:0000256" key="3">
    <source>
        <dbReference type="ARBA" id="ARBA00022692"/>
    </source>
</evidence>
<dbReference type="InterPro" id="IPR052192">
    <property type="entry name" value="Insect_Ionotropic_Sensory_Rcpt"/>
</dbReference>
<evidence type="ECO:0000259" key="10">
    <source>
        <dbReference type="Pfam" id="PF24061"/>
    </source>
</evidence>
<evidence type="ECO:0000256" key="9">
    <source>
        <dbReference type="SAM" id="Phobius"/>
    </source>
</evidence>
<protein>
    <recommendedName>
        <fullName evidence="10">Putative ionotropic receptor ligand binding domain-containing protein</fullName>
    </recommendedName>
</protein>
<evidence type="ECO:0000256" key="4">
    <source>
        <dbReference type="ARBA" id="ARBA00022989"/>
    </source>
</evidence>
<organism evidence="11 12">
    <name type="scientific">Periplaneta americana</name>
    <name type="common">American cockroach</name>
    <name type="synonym">Blatta americana</name>
    <dbReference type="NCBI Taxonomy" id="6978"/>
    <lineage>
        <taxon>Eukaryota</taxon>
        <taxon>Metazoa</taxon>
        <taxon>Ecdysozoa</taxon>
        <taxon>Arthropoda</taxon>
        <taxon>Hexapoda</taxon>
        <taxon>Insecta</taxon>
        <taxon>Pterygota</taxon>
        <taxon>Neoptera</taxon>
        <taxon>Polyneoptera</taxon>
        <taxon>Dictyoptera</taxon>
        <taxon>Blattodea</taxon>
        <taxon>Blattoidea</taxon>
        <taxon>Blattidae</taxon>
        <taxon>Blattinae</taxon>
        <taxon>Periplaneta</taxon>
    </lineage>
</organism>
<feature type="domain" description="Putative ionotropic receptor ligand binding" evidence="10">
    <location>
        <begin position="112"/>
        <end position="206"/>
    </location>
</feature>
<evidence type="ECO:0000313" key="11">
    <source>
        <dbReference type="EMBL" id="KAJ4432605.1"/>
    </source>
</evidence>
<sequence length="650" mass="74435">MAGLCEGGNEPPGSLKATSEEHRTSSQQERNLKKYKDIDFGTNLLELLHQTRRWLIVVSRSTAGKVKCDPLDWDKTNSDKHGSYLLVMGAGQVTEQMERLQCLAAWNPRAQFVVVVTSDTDTNLRNVAKYVFNELWGYKVVNVVLLFKSIKERDSDKFPVDIYTWFPYTKPSGNCGHINDVIVLDSCESSTRERLRSNVNLFPEKIPNNMKGCPLRIATGHVPPFVIFKGFKEYSLNFSTVDGLDIRMLQEIITVLNLSIALRQKLDPHPWGFRLGNGTWIGLCGDLAYNRTDMVVDKWVNNLIDHLMFEDSHCYYVDKLTWFVQKSSLYPRWLSLFRIFEPAAWLCCFIAIPIAAALMRFFARGMHKIFGGSSESYENFVNSFCDSWATIMGISLARLPRNQPLRLFFLSWLMYSISMNTVIQAFLTSFLTDPGRKYQIDDIPALKVSKYVFSYEQFFEQFFDEELLKTLQPKHYCMNPIDCLTYIIDKGNASTLTTRASFSYALVNDFKNQTTSIHPFSKDMFQFPLVMLFQKGSPILESFNKIISRLVEGGFPQKFMNDVTKTRFEIHETVTLEDLVDDYIPLAMLHFQAPFALLLFGYVLGSVTQRISDVADQPPASVQHCDVLNLRPYFPHSDAFWAAGEHTGVP</sequence>
<evidence type="ECO:0000256" key="7">
    <source>
        <dbReference type="ARBA" id="ARBA00023180"/>
    </source>
</evidence>
<dbReference type="Proteomes" id="UP001148838">
    <property type="component" value="Unassembled WGS sequence"/>
</dbReference>
<feature type="compositionally biased region" description="Basic and acidic residues" evidence="8">
    <location>
        <begin position="18"/>
        <end position="29"/>
    </location>
</feature>
<evidence type="ECO:0000256" key="8">
    <source>
        <dbReference type="SAM" id="MobiDB-lite"/>
    </source>
</evidence>
<evidence type="ECO:0000256" key="6">
    <source>
        <dbReference type="ARBA" id="ARBA00023170"/>
    </source>
</evidence>
<feature type="transmembrane region" description="Helical" evidence="9">
    <location>
        <begin position="407"/>
        <end position="427"/>
    </location>
</feature>
<accession>A0ABQ8SFL0</accession>
<keyword evidence="4 9" id="KW-1133">Transmembrane helix</keyword>
<proteinExistence type="predicted"/>
<dbReference type="Pfam" id="PF24061">
    <property type="entry name" value="LBD_receptor"/>
    <property type="match status" value="1"/>
</dbReference>
<gene>
    <name evidence="11" type="ORF">ANN_21228</name>
</gene>
<reference evidence="11 12" key="1">
    <citation type="journal article" date="2022" name="Allergy">
        <title>Genome assembly and annotation of Periplaneta americana reveal a comprehensive cockroach allergen profile.</title>
        <authorList>
            <person name="Wang L."/>
            <person name="Xiong Q."/>
            <person name="Saelim N."/>
            <person name="Wang L."/>
            <person name="Nong W."/>
            <person name="Wan A.T."/>
            <person name="Shi M."/>
            <person name="Liu X."/>
            <person name="Cao Q."/>
            <person name="Hui J.H.L."/>
            <person name="Sookrung N."/>
            <person name="Leung T.F."/>
            <person name="Tungtrongchitr A."/>
            <person name="Tsui S.K.W."/>
        </authorList>
    </citation>
    <scope>NUCLEOTIDE SEQUENCE [LARGE SCALE GENOMIC DNA]</scope>
    <source>
        <strain evidence="11">PWHHKU_190912</strain>
    </source>
</reference>
<keyword evidence="5 9" id="KW-0472">Membrane</keyword>
<feature type="transmembrane region" description="Helical" evidence="9">
    <location>
        <begin position="343"/>
        <end position="363"/>
    </location>
</feature>
<keyword evidence="12" id="KW-1185">Reference proteome</keyword>
<dbReference type="Gene3D" id="1.10.287.70">
    <property type="match status" value="1"/>
</dbReference>
<name>A0ABQ8SFL0_PERAM</name>
<feature type="region of interest" description="Disordered" evidence="8">
    <location>
        <begin position="1"/>
        <end position="29"/>
    </location>
</feature>
<keyword evidence="7" id="KW-0325">Glycoprotein</keyword>
<evidence type="ECO:0000256" key="2">
    <source>
        <dbReference type="ARBA" id="ARBA00022475"/>
    </source>
</evidence>
<dbReference type="InterPro" id="IPR056198">
    <property type="entry name" value="LBD_receptor"/>
</dbReference>
<keyword evidence="3 9" id="KW-0812">Transmembrane</keyword>
<dbReference type="PANTHER" id="PTHR42643:SF24">
    <property type="entry name" value="IONOTROPIC RECEPTOR 60A"/>
    <property type="match status" value="1"/>
</dbReference>
<dbReference type="Gene3D" id="3.40.190.10">
    <property type="entry name" value="Periplasmic binding protein-like II"/>
    <property type="match status" value="1"/>
</dbReference>